<comment type="caution">
    <text evidence="3">The sequence shown here is derived from an EMBL/GenBank/DDBJ whole genome shotgun (WGS) entry which is preliminary data.</text>
</comment>
<organism evidence="3 4">
    <name type="scientific">Fibrisoma montanum</name>
    <dbReference type="NCBI Taxonomy" id="2305895"/>
    <lineage>
        <taxon>Bacteria</taxon>
        <taxon>Pseudomonadati</taxon>
        <taxon>Bacteroidota</taxon>
        <taxon>Cytophagia</taxon>
        <taxon>Cytophagales</taxon>
        <taxon>Spirosomataceae</taxon>
        <taxon>Fibrisoma</taxon>
    </lineage>
</organism>
<keyword evidence="2" id="KW-0732">Signal</keyword>
<dbReference type="Proteomes" id="UP000283523">
    <property type="component" value="Unassembled WGS sequence"/>
</dbReference>
<dbReference type="AlphaFoldDB" id="A0A418M1R7"/>
<evidence type="ECO:0000313" key="4">
    <source>
        <dbReference type="Proteomes" id="UP000283523"/>
    </source>
</evidence>
<protein>
    <recommendedName>
        <fullName evidence="5">Serine/threonine protein kinase</fullName>
    </recommendedName>
</protein>
<keyword evidence="4" id="KW-1185">Reference proteome</keyword>
<feature type="signal peptide" evidence="2">
    <location>
        <begin position="1"/>
        <end position="22"/>
    </location>
</feature>
<dbReference type="EMBL" id="QXED01000007">
    <property type="protein sequence ID" value="RIV19693.1"/>
    <property type="molecule type" value="Genomic_DNA"/>
</dbReference>
<feature type="region of interest" description="Disordered" evidence="1">
    <location>
        <begin position="95"/>
        <end position="134"/>
    </location>
</feature>
<accession>A0A418M1R7</accession>
<gene>
    <name evidence="3" type="ORF">DYU11_22450</name>
</gene>
<proteinExistence type="predicted"/>
<dbReference type="OrthoDB" id="965763at2"/>
<dbReference type="RefSeq" id="WP_119669979.1">
    <property type="nucleotide sequence ID" value="NZ_QXED01000007.1"/>
</dbReference>
<feature type="chain" id="PRO_5019586144" description="Serine/threonine protein kinase" evidence="2">
    <location>
        <begin position="23"/>
        <end position="134"/>
    </location>
</feature>
<evidence type="ECO:0000256" key="2">
    <source>
        <dbReference type="SAM" id="SignalP"/>
    </source>
</evidence>
<reference evidence="3 4" key="1">
    <citation type="submission" date="2018-08" db="EMBL/GenBank/DDBJ databases">
        <title>Fibrisoma montanum sp. nov., isolated from Danxia mountain soil.</title>
        <authorList>
            <person name="Huang Y."/>
        </authorList>
    </citation>
    <scope>NUCLEOTIDE SEQUENCE [LARGE SCALE GENOMIC DNA]</scope>
    <source>
        <strain evidence="3 4">HYT19</strain>
    </source>
</reference>
<sequence>MKRMLLIAAALTGVVAIHTATAQDEKLKRDVTYSTHNYKHPNKAAEARKWENRTAVIVPAQGPQRVASADYKNQPLSATQQGGIAVPVDPNSNFSNWNYKMQRPMGPAVQSRVAKKQQPKRPVEFKPGEEQLGN</sequence>
<evidence type="ECO:0000313" key="3">
    <source>
        <dbReference type="EMBL" id="RIV19693.1"/>
    </source>
</evidence>
<feature type="compositionally biased region" description="Basic and acidic residues" evidence="1">
    <location>
        <begin position="121"/>
        <end position="134"/>
    </location>
</feature>
<evidence type="ECO:0008006" key="5">
    <source>
        <dbReference type="Google" id="ProtNLM"/>
    </source>
</evidence>
<name>A0A418M1R7_9BACT</name>
<evidence type="ECO:0000256" key="1">
    <source>
        <dbReference type="SAM" id="MobiDB-lite"/>
    </source>
</evidence>